<keyword evidence="2" id="KW-0378">Hydrolase</keyword>
<comment type="caution">
    <text evidence="2">The sequence shown here is derived from an EMBL/GenBank/DDBJ whole genome shotgun (WGS) entry which is preliminary data.</text>
</comment>
<sequence length="243" mass="27250">MKYVLDTHTHTIYSGHAYTTWLENIKEAANIGIKVLATTDHGPSMPGGPHLFYFNNLRVLPRKLYGVLHLKGCEANIIDINGRLDIPEMTQKKLDIIIASLHDVCMKSGSRDENTQTLLNVMDNRNIDIIGHSGNPAFPIWEEAVVKKAKEEDILIEINNGSFGSRSGSEENCTKIAELCKKYEVNIVLGSDAHTCFQIGRFPKAEEILKAVNIPDELIMNTDEFKIVKYLKKKGKLSDINLD</sequence>
<dbReference type="GO" id="GO:0042578">
    <property type="term" value="F:phosphoric ester hydrolase activity"/>
    <property type="evidence" value="ECO:0007669"/>
    <property type="project" value="TreeGrafter"/>
</dbReference>
<dbReference type="EMBL" id="LWAE01000001">
    <property type="protein sequence ID" value="KZL93287.1"/>
    <property type="molecule type" value="Genomic_DNA"/>
</dbReference>
<dbReference type="STRING" id="1121326.CLMAG_03100"/>
<dbReference type="EC" id="3.1.3.-" evidence="2"/>
<dbReference type="InterPro" id="IPR003141">
    <property type="entry name" value="Pol/His_phosphatase_N"/>
</dbReference>
<dbReference type="InterPro" id="IPR016195">
    <property type="entry name" value="Pol/histidinol_Pase-like"/>
</dbReference>
<dbReference type="Proteomes" id="UP000076603">
    <property type="component" value="Unassembled WGS sequence"/>
</dbReference>
<dbReference type="OrthoDB" id="9808747at2"/>
<dbReference type="Gene3D" id="3.20.20.140">
    <property type="entry name" value="Metal-dependent hydrolases"/>
    <property type="match status" value="1"/>
</dbReference>
<evidence type="ECO:0000313" key="3">
    <source>
        <dbReference type="Proteomes" id="UP000076603"/>
    </source>
</evidence>
<dbReference type="GO" id="GO:0008270">
    <property type="term" value="F:zinc ion binding"/>
    <property type="evidence" value="ECO:0007669"/>
    <property type="project" value="TreeGrafter"/>
</dbReference>
<organism evidence="2 3">
    <name type="scientific">Clostridium magnum DSM 2767</name>
    <dbReference type="NCBI Taxonomy" id="1121326"/>
    <lineage>
        <taxon>Bacteria</taxon>
        <taxon>Bacillati</taxon>
        <taxon>Bacillota</taxon>
        <taxon>Clostridia</taxon>
        <taxon>Eubacteriales</taxon>
        <taxon>Clostridiaceae</taxon>
        <taxon>Clostridium</taxon>
    </lineage>
</organism>
<dbReference type="GO" id="GO:0005829">
    <property type="term" value="C:cytosol"/>
    <property type="evidence" value="ECO:0007669"/>
    <property type="project" value="TreeGrafter"/>
</dbReference>
<accession>A0A162U0N2</accession>
<dbReference type="Pfam" id="PF02811">
    <property type="entry name" value="PHP"/>
    <property type="match status" value="1"/>
</dbReference>
<reference evidence="2 3" key="1">
    <citation type="submission" date="2016-04" db="EMBL/GenBank/DDBJ databases">
        <title>Genome sequence of Clostridium magnum DSM 2767.</title>
        <authorList>
            <person name="Poehlein A."/>
            <person name="Uhlig R."/>
            <person name="Fischer R."/>
            <person name="Bahl H."/>
            <person name="Daniel R."/>
        </authorList>
    </citation>
    <scope>NUCLEOTIDE SEQUENCE [LARGE SCALE GENOMIC DNA]</scope>
    <source>
        <strain evidence="2 3">DSM 2767</strain>
    </source>
</reference>
<evidence type="ECO:0000259" key="1">
    <source>
        <dbReference type="SMART" id="SM00481"/>
    </source>
</evidence>
<proteinExistence type="predicted"/>
<dbReference type="InterPro" id="IPR050243">
    <property type="entry name" value="PHP_phosphatase"/>
</dbReference>
<dbReference type="SMART" id="SM00481">
    <property type="entry name" value="POLIIIAc"/>
    <property type="match status" value="1"/>
</dbReference>
<name>A0A162U0N2_9CLOT</name>
<dbReference type="PANTHER" id="PTHR36928">
    <property type="entry name" value="PHOSPHATASE YCDX-RELATED"/>
    <property type="match status" value="1"/>
</dbReference>
<dbReference type="InterPro" id="IPR004013">
    <property type="entry name" value="PHP_dom"/>
</dbReference>
<keyword evidence="3" id="KW-1185">Reference proteome</keyword>
<protein>
    <submittedName>
        <fullName evidence="2">Putative phosphatase YcdX</fullName>
        <ecNumber evidence="2">3.1.3.-</ecNumber>
    </submittedName>
</protein>
<dbReference type="AlphaFoldDB" id="A0A162U0N2"/>
<gene>
    <name evidence="2" type="primary">ycdX_1</name>
    <name evidence="2" type="ORF">CLMAG_03100</name>
</gene>
<dbReference type="PANTHER" id="PTHR36928:SF1">
    <property type="entry name" value="PHOSPHATASE YCDX-RELATED"/>
    <property type="match status" value="1"/>
</dbReference>
<dbReference type="CDD" id="cd07437">
    <property type="entry name" value="PHP_HisPPase_Ycdx_like"/>
    <property type="match status" value="1"/>
</dbReference>
<dbReference type="SUPFAM" id="SSF89550">
    <property type="entry name" value="PHP domain-like"/>
    <property type="match status" value="1"/>
</dbReference>
<dbReference type="NCBIfam" id="NF006702">
    <property type="entry name" value="PRK09248.1"/>
    <property type="match status" value="1"/>
</dbReference>
<evidence type="ECO:0000313" key="2">
    <source>
        <dbReference type="EMBL" id="KZL93287.1"/>
    </source>
</evidence>
<dbReference type="PATRIC" id="fig|1121326.3.peg.288"/>
<feature type="domain" description="Polymerase/histidinol phosphatase N-terminal" evidence="1">
    <location>
        <begin position="5"/>
        <end position="79"/>
    </location>
</feature>
<dbReference type="RefSeq" id="WP_066616946.1">
    <property type="nucleotide sequence ID" value="NZ_FQXL01000017.1"/>
</dbReference>